<sequence>MFCYIKAAPVSVRRTSAFPAFSRQALCVRAEAGRAGSERRSLIVQRARQLYEDVWSQGRVLLLDSIMAEDHQQLDRVWQATAGGSRRRMKRGVLAYRAAYPDIKFTIPTIAPVEGDNQVFVHWEAAGTNLGNIREQPPTGKRVEFAGISLLSFNDAGEIAKTMVFRQAPADEMAYFLSTRI</sequence>
<dbReference type="InterPro" id="IPR032710">
    <property type="entry name" value="NTF2-like_dom_sf"/>
</dbReference>
<organism evidence="1 2">
    <name type="scientific">Tetradesmus obliquus</name>
    <name type="common">Green alga</name>
    <name type="synonym">Acutodesmus obliquus</name>
    <dbReference type="NCBI Taxonomy" id="3088"/>
    <lineage>
        <taxon>Eukaryota</taxon>
        <taxon>Viridiplantae</taxon>
        <taxon>Chlorophyta</taxon>
        <taxon>core chlorophytes</taxon>
        <taxon>Chlorophyceae</taxon>
        <taxon>CS clade</taxon>
        <taxon>Sphaeropleales</taxon>
        <taxon>Scenedesmaceae</taxon>
        <taxon>Tetradesmus</taxon>
    </lineage>
</organism>
<protein>
    <recommendedName>
        <fullName evidence="3">SnoaL-like domain-containing protein</fullName>
    </recommendedName>
</protein>
<proteinExistence type="predicted"/>
<dbReference type="InterPro" id="IPR009959">
    <property type="entry name" value="Cyclase_SnoaL-like"/>
</dbReference>
<name>A0ABY8TJK6_TETOB</name>
<accession>A0ABY8TJK6</accession>
<evidence type="ECO:0000313" key="1">
    <source>
        <dbReference type="EMBL" id="WIA08011.1"/>
    </source>
</evidence>
<dbReference type="EMBL" id="CP126208">
    <property type="protein sequence ID" value="WIA08011.1"/>
    <property type="molecule type" value="Genomic_DNA"/>
</dbReference>
<gene>
    <name evidence="1" type="ORF">OEZ85_007481</name>
</gene>
<evidence type="ECO:0000313" key="2">
    <source>
        <dbReference type="Proteomes" id="UP001244341"/>
    </source>
</evidence>
<reference evidence="1 2" key="1">
    <citation type="submission" date="2023-05" db="EMBL/GenBank/DDBJ databases">
        <title>A 100% complete, gapless, phased diploid assembly of the Scenedesmus obliquus UTEX 3031 genome.</title>
        <authorList>
            <person name="Biondi T.C."/>
            <person name="Hanschen E.R."/>
            <person name="Kwon T."/>
            <person name="Eng W."/>
            <person name="Kruse C.P.S."/>
            <person name="Koehler S.I."/>
            <person name="Kunde Y."/>
            <person name="Gleasner C.D."/>
            <person name="You Mak K.T."/>
            <person name="Polle J."/>
            <person name="Hovde B.T."/>
            <person name="Starkenburg S.R."/>
        </authorList>
    </citation>
    <scope>NUCLEOTIDE SEQUENCE [LARGE SCALE GENOMIC DNA]</scope>
    <source>
        <strain evidence="1 2">DOE0152z</strain>
    </source>
</reference>
<dbReference type="PANTHER" id="PTHR38436:SF1">
    <property type="entry name" value="ESTER CYCLASE"/>
    <property type="match status" value="1"/>
</dbReference>
<dbReference type="Pfam" id="PF07366">
    <property type="entry name" value="SnoaL"/>
    <property type="match status" value="1"/>
</dbReference>
<dbReference type="Proteomes" id="UP001244341">
    <property type="component" value="Chromosome 1b"/>
</dbReference>
<keyword evidence="2" id="KW-1185">Reference proteome</keyword>
<dbReference type="PANTHER" id="PTHR38436">
    <property type="entry name" value="POLYKETIDE CYCLASE SNOAL-LIKE DOMAIN"/>
    <property type="match status" value="1"/>
</dbReference>
<evidence type="ECO:0008006" key="3">
    <source>
        <dbReference type="Google" id="ProtNLM"/>
    </source>
</evidence>
<dbReference type="Gene3D" id="3.10.450.50">
    <property type="match status" value="1"/>
</dbReference>
<dbReference type="SUPFAM" id="SSF54427">
    <property type="entry name" value="NTF2-like"/>
    <property type="match status" value="1"/>
</dbReference>